<dbReference type="PANTHER" id="PTHR37984">
    <property type="entry name" value="PROTEIN CBG26694"/>
    <property type="match status" value="1"/>
</dbReference>
<dbReference type="SUPFAM" id="SSF56672">
    <property type="entry name" value="DNA/RNA polymerases"/>
    <property type="match status" value="1"/>
</dbReference>
<dbReference type="GO" id="GO:0008270">
    <property type="term" value="F:zinc ion binding"/>
    <property type="evidence" value="ECO:0007669"/>
    <property type="project" value="UniProtKB-KW"/>
</dbReference>
<keyword evidence="2" id="KW-0064">Aspartyl protease</keyword>
<dbReference type="PANTHER" id="PTHR37984:SF15">
    <property type="entry name" value="INTEGRASE CATALYTIC DOMAIN-CONTAINING PROTEIN"/>
    <property type="match status" value="1"/>
</dbReference>
<evidence type="ECO:0000256" key="2">
    <source>
        <dbReference type="ARBA" id="ARBA00022750"/>
    </source>
</evidence>
<protein>
    <recommendedName>
        <fullName evidence="4">Gypsy retrotransposon integrase-like protein 1</fullName>
    </recommendedName>
</protein>
<evidence type="ECO:0000256" key="5">
    <source>
        <dbReference type="PROSITE-ProRule" id="PRU00047"/>
    </source>
</evidence>
<dbReference type="Gene3D" id="3.30.70.270">
    <property type="match status" value="2"/>
</dbReference>
<evidence type="ECO:0000259" key="9">
    <source>
        <dbReference type="PROSITE" id="PS50994"/>
    </source>
</evidence>
<proteinExistence type="predicted"/>
<dbReference type="InterPro" id="IPR001584">
    <property type="entry name" value="Integrase_cat-core"/>
</dbReference>
<evidence type="ECO:0000313" key="10">
    <source>
        <dbReference type="Ensembl" id="ENSCCRP00020055767.1"/>
    </source>
</evidence>
<keyword evidence="6" id="KW-0175">Coiled coil</keyword>
<keyword evidence="5" id="KW-0862">Zinc</keyword>
<dbReference type="Pfam" id="PF17921">
    <property type="entry name" value="Integrase_H2C2"/>
    <property type="match status" value="1"/>
</dbReference>
<dbReference type="InterPro" id="IPR021109">
    <property type="entry name" value="Peptidase_aspartic_dom_sf"/>
</dbReference>
<feature type="compositionally biased region" description="Polar residues" evidence="7">
    <location>
        <begin position="204"/>
        <end position="215"/>
    </location>
</feature>
<dbReference type="InterPro" id="IPR036875">
    <property type="entry name" value="Znf_CCHC_sf"/>
</dbReference>
<dbReference type="Pfam" id="PF00665">
    <property type="entry name" value="rve"/>
    <property type="match status" value="1"/>
</dbReference>
<keyword evidence="3" id="KW-0238">DNA-binding</keyword>
<reference evidence="10" key="1">
    <citation type="submission" date="2025-08" db="UniProtKB">
        <authorList>
            <consortium name="Ensembl"/>
        </authorList>
    </citation>
    <scope>IDENTIFICATION</scope>
</reference>
<feature type="coiled-coil region" evidence="6">
    <location>
        <begin position="160"/>
        <end position="194"/>
    </location>
</feature>
<accession>A0A8C2FGM4</accession>
<dbReference type="InterPro" id="IPR012337">
    <property type="entry name" value="RNaseH-like_sf"/>
</dbReference>
<dbReference type="SMART" id="SM00343">
    <property type="entry name" value="ZnF_C2HC"/>
    <property type="match status" value="1"/>
</dbReference>
<evidence type="ECO:0000259" key="8">
    <source>
        <dbReference type="PROSITE" id="PS50158"/>
    </source>
</evidence>
<dbReference type="SUPFAM" id="SSF57756">
    <property type="entry name" value="Retrovirus zinc finger-like domains"/>
    <property type="match status" value="1"/>
</dbReference>
<evidence type="ECO:0000256" key="6">
    <source>
        <dbReference type="SAM" id="Coils"/>
    </source>
</evidence>
<dbReference type="InterPro" id="IPR036397">
    <property type="entry name" value="RNaseH_sf"/>
</dbReference>
<dbReference type="CDD" id="cd09274">
    <property type="entry name" value="RNase_HI_RT_Ty3"/>
    <property type="match status" value="1"/>
</dbReference>
<dbReference type="GO" id="GO:0003677">
    <property type="term" value="F:DNA binding"/>
    <property type="evidence" value="ECO:0007669"/>
    <property type="project" value="UniProtKB-KW"/>
</dbReference>
<keyword evidence="5" id="KW-0863">Zinc-finger</keyword>
<dbReference type="InterPro" id="IPR048270">
    <property type="entry name" value="PNMA_C"/>
</dbReference>
<dbReference type="InterPro" id="IPR041577">
    <property type="entry name" value="RT_RNaseH_2"/>
</dbReference>
<evidence type="ECO:0000256" key="4">
    <source>
        <dbReference type="ARBA" id="ARBA00039658"/>
    </source>
</evidence>
<dbReference type="FunFam" id="3.30.70.270:FF:000020">
    <property type="entry name" value="Transposon Tf2-6 polyprotein-like Protein"/>
    <property type="match status" value="1"/>
</dbReference>
<dbReference type="SUPFAM" id="SSF53098">
    <property type="entry name" value="Ribonuclease H-like"/>
    <property type="match status" value="1"/>
</dbReference>
<feature type="compositionally biased region" description="Acidic residues" evidence="7">
    <location>
        <begin position="1272"/>
        <end position="1295"/>
    </location>
</feature>
<dbReference type="FunFam" id="3.30.420.10:FF:000269">
    <property type="entry name" value="Uncharacterized protein"/>
    <property type="match status" value="1"/>
</dbReference>
<dbReference type="SUPFAM" id="SSF50630">
    <property type="entry name" value="Acid proteases"/>
    <property type="match status" value="1"/>
</dbReference>
<dbReference type="PROSITE" id="PS50994">
    <property type="entry name" value="INTEGRASE"/>
    <property type="match status" value="1"/>
</dbReference>
<dbReference type="InterPro" id="IPR050951">
    <property type="entry name" value="Retrovirus_Pol_polyprotein"/>
</dbReference>
<evidence type="ECO:0000313" key="11">
    <source>
        <dbReference type="Proteomes" id="UP000694701"/>
    </source>
</evidence>
<evidence type="ECO:0000256" key="3">
    <source>
        <dbReference type="ARBA" id="ARBA00023125"/>
    </source>
</evidence>
<dbReference type="Pfam" id="PF17919">
    <property type="entry name" value="RT_RNaseH_2"/>
    <property type="match status" value="1"/>
</dbReference>
<keyword evidence="5" id="KW-0479">Metal-binding</keyword>
<dbReference type="Pfam" id="PF14893">
    <property type="entry name" value="PNMA"/>
    <property type="match status" value="1"/>
</dbReference>
<dbReference type="Gene3D" id="3.10.20.370">
    <property type="match status" value="1"/>
</dbReference>
<dbReference type="FunFam" id="1.10.340.70:FF:000001">
    <property type="entry name" value="Retrovirus-related Pol polyprotein from transposon gypsy-like Protein"/>
    <property type="match status" value="1"/>
</dbReference>
<dbReference type="GO" id="GO:0015074">
    <property type="term" value="P:DNA integration"/>
    <property type="evidence" value="ECO:0007669"/>
    <property type="project" value="InterPro"/>
</dbReference>
<feature type="domain" description="CCHC-type" evidence="8">
    <location>
        <begin position="273"/>
        <end position="288"/>
    </location>
</feature>
<dbReference type="Ensembl" id="ENSCCRT00020061431.1">
    <property type="protein sequence ID" value="ENSCCRP00020055767.1"/>
    <property type="gene ID" value="ENSCCRG00020026239.1"/>
</dbReference>
<dbReference type="FunFam" id="3.10.20.370:FF:000001">
    <property type="entry name" value="Retrovirus-related Pol polyprotein from transposon 17.6-like protein"/>
    <property type="match status" value="1"/>
</dbReference>
<dbReference type="InterPro" id="IPR043128">
    <property type="entry name" value="Rev_trsase/Diguanyl_cyclase"/>
</dbReference>
<dbReference type="InterPro" id="IPR043502">
    <property type="entry name" value="DNA/RNA_pol_sf"/>
</dbReference>
<dbReference type="PROSITE" id="PS50158">
    <property type="entry name" value="ZF_CCHC"/>
    <property type="match status" value="1"/>
</dbReference>
<dbReference type="Proteomes" id="UP000694701">
    <property type="component" value="Unplaced"/>
</dbReference>
<evidence type="ECO:0000256" key="7">
    <source>
        <dbReference type="SAM" id="MobiDB-lite"/>
    </source>
</evidence>
<sequence length="1357" mass="153596">MVEESDCSDKEKRRRIMESLRGPALSIIKAARVTTADLKPERCLEAIESAFGSAESGEELYIAFRLMQQQPREKLSDFLKRLEQALTKVIQRGGLSVAAANRVRVEQLLRGAVAADLMLVNLKLRERKENPPSFLELLSEIRSEEEYEASRAKLNSTVHKIQAKAEVDNKQTEIQTLKTELKELKAMFASMAATQHGTVKEETSAGSSMKTTTFESCPDPEVTALKKQVKRLQQKVQSKKPIASVASLPVETSRNFPGTYKPTTYSDSEEYYCYRCGESGHFAAKCRNAENQAKVVRRLIQSLKKAKSRDLLSSEPTSSTTNCSVKRSAVDIQKQRHLPEGLVGPMSVVQLKVNGHECDSLLDSGSQVTIIFEAWYKQHLSDVPIHPVTGLAIWGLSESSYPYLGYVMVDVEFPAKITGTHETLSVLDRLAQVGLKVSLDKCQFCQTKVKYVGHIVSAEGVATDPDKVKAVSTWPQPTDLKSLRSFLGFCGYYRRFIANYAAIVRPLTELTKGYAPTQRGKKWEKDRSKAYLKESEPFGDRWNQSCSDAFEQIIQCLTNAPVLAFADPCKPYILHVDASLKGLGAVLYQEHSSGLQPVAFASRKLSNSEQKYPIHQLEFLALKWAVVDKFHDYLYGARFTVRTDNNPLTYVLTTAKLSATGHRWLAALSTYDFDVLYRPGKNNTDADLLSRNMADEEIREGWQSISETDVRAICQEVHVDLKLSKSPRYVEQLAASPECIPDVYAFPVQLECDFLEQKSIADLTRAQKNDVVLRKVIEALKQGTWPTEVKVNSELWLMKREKNRLLIKEGLLFRCSQTPSGEEVSQLVLPTEFREDVCRLLHDDMGHLGVERTTDLIRSRFYWPKMACEVEQYIKNCGECITRKTPCSKAAPLHQITSNGPMDLVCIDFLSLEPDSKGISNILVVTDHFTRYAQAFPSRNQTARTVAKILVDKYFVHYGLPGRIHSDQGRDFESNLIKELLLLLGIRKSRTTPYHPQGDAQPERFNRTLLSMLGTLGHEKKRQWSQHVGYLVHAYNSTKCDATGYSPYYLMFGREARLPVDLCFQTSAEGTEERQHFQYVAKLKKDLKEAYQLASETSNKVHQRNKRAYDSSIKFQVLDVGDRVLLKNLGLRGKHKLQSRWSSLPYLVVDKMPNLPVYKVKPERGGGVKTIHRDHLLPIGQSVRMLESPGYALPEKTRKHSNSNQTHKKVQKETQNHLFEMTESSESECERVNVPYQKYVHKLLKNKRTRDRSPDSDGNEQEADDTGHEESDQAEEEWTENDNVAESESDSEVESDTVTVSERKCTKPKAVMPPSQRAHSKRPVKPVIRLTYNEPGRSSDHPIEIVHRGVIIRLGQS</sequence>
<keyword evidence="1" id="KW-0645">Protease</keyword>
<dbReference type="Gene3D" id="3.30.420.10">
    <property type="entry name" value="Ribonuclease H-like superfamily/Ribonuclease H"/>
    <property type="match status" value="1"/>
</dbReference>
<dbReference type="InterPro" id="IPR041588">
    <property type="entry name" value="Integrase_H2C2"/>
</dbReference>
<dbReference type="Gene3D" id="1.10.340.70">
    <property type="match status" value="1"/>
</dbReference>
<evidence type="ECO:0000256" key="1">
    <source>
        <dbReference type="ARBA" id="ARBA00022670"/>
    </source>
</evidence>
<dbReference type="GO" id="GO:0006508">
    <property type="term" value="P:proteolysis"/>
    <property type="evidence" value="ECO:0007669"/>
    <property type="project" value="UniProtKB-KW"/>
</dbReference>
<feature type="region of interest" description="Disordered" evidence="7">
    <location>
        <begin position="1245"/>
        <end position="1326"/>
    </location>
</feature>
<feature type="domain" description="Integrase catalytic" evidence="9">
    <location>
        <begin position="897"/>
        <end position="1055"/>
    </location>
</feature>
<dbReference type="InterPro" id="IPR001878">
    <property type="entry name" value="Znf_CCHC"/>
</dbReference>
<dbReference type="Pfam" id="PF00098">
    <property type="entry name" value="zf-CCHC"/>
    <property type="match status" value="1"/>
</dbReference>
<feature type="region of interest" description="Disordered" evidence="7">
    <location>
        <begin position="197"/>
        <end position="217"/>
    </location>
</feature>
<name>A0A8C2FGM4_CYPCA</name>
<dbReference type="GO" id="GO:0004190">
    <property type="term" value="F:aspartic-type endopeptidase activity"/>
    <property type="evidence" value="ECO:0007669"/>
    <property type="project" value="UniProtKB-KW"/>
</dbReference>
<keyword evidence="2" id="KW-0378">Hydrolase</keyword>
<dbReference type="Gene3D" id="4.10.60.10">
    <property type="entry name" value="Zinc finger, CCHC-type"/>
    <property type="match status" value="1"/>
</dbReference>
<organism evidence="10 11">
    <name type="scientific">Cyprinus carpio</name>
    <name type="common">Common carp</name>
    <dbReference type="NCBI Taxonomy" id="7962"/>
    <lineage>
        <taxon>Eukaryota</taxon>
        <taxon>Metazoa</taxon>
        <taxon>Chordata</taxon>
        <taxon>Craniata</taxon>
        <taxon>Vertebrata</taxon>
        <taxon>Euteleostomi</taxon>
        <taxon>Actinopterygii</taxon>
        <taxon>Neopterygii</taxon>
        <taxon>Teleostei</taxon>
        <taxon>Ostariophysi</taxon>
        <taxon>Cypriniformes</taxon>
        <taxon>Cyprinidae</taxon>
        <taxon>Cyprininae</taxon>
        <taxon>Cyprinus</taxon>
    </lineage>
</organism>